<sequence>MPAGWQRLPGFKGDDFMGKSEALGHSLVAPVWPDLARV</sequence>
<protein>
    <submittedName>
        <fullName evidence="1">Uncharacterized protein</fullName>
    </submittedName>
</protein>
<name>A0A1H7RF39_STRJI</name>
<organism evidence="1 2">
    <name type="scientific">Streptacidiphilus jiangxiensis</name>
    <dbReference type="NCBI Taxonomy" id="235985"/>
    <lineage>
        <taxon>Bacteria</taxon>
        <taxon>Bacillati</taxon>
        <taxon>Actinomycetota</taxon>
        <taxon>Actinomycetes</taxon>
        <taxon>Kitasatosporales</taxon>
        <taxon>Streptomycetaceae</taxon>
        <taxon>Streptacidiphilus</taxon>
    </lineage>
</organism>
<gene>
    <name evidence="1" type="ORF">SAMN05414137_110100</name>
</gene>
<keyword evidence="2" id="KW-1185">Reference proteome</keyword>
<dbReference type="EMBL" id="FOAZ01000010">
    <property type="protein sequence ID" value="SEL58950.1"/>
    <property type="molecule type" value="Genomic_DNA"/>
</dbReference>
<proteinExistence type="predicted"/>
<dbReference type="Proteomes" id="UP000183015">
    <property type="component" value="Unassembled WGS sequence"/>
</dbReference>
<reference evidence="2" key="1">
    <citation type="submission" date="2016-10" db="EMBL/GenBank/DDBJ databases">
        <authorList>
            <person name="Varghese N."/>
        </authorList>
    </citation>
    <scope>NUCLEOTIDE SEQUENCE [LARGE SCALE GENOMIC DNA]</scope>
    <source>
        <strain evidence="2">DSM 45096 / BCRC 16803 / CGMCC 4.1857 / CIP 109030 / JCM 12277 / KCTC 19219 / NBRC 100920 / 33214</strain>
    </source>
</reference>
<evidence type="ECO:0000313" key="1">
    <source>
        <dbReference type="EMBL" id="SEL58950.1"/>
    </source>
</evidence>
<dbReference type="AlphaFoldDB" id="A0A1H7RF39"/>
<accession>A0A1H7RF39</accession>
<evidence type="ECO:0000313" key="2">
    <source>
        <dbReference type="Proteomes" id="UP000183015"/>
    </source>
</evidence>